<reference evidence="1 2" key="1">
    <citation type="journal article" date="2010" name="PLoS ONE">
        <title>Genome sequence of Cronobacter sakazakii BAA-894 and comparative genomic hybridization analysis with other Cronobacter species.</title>
        <authorList>
            <person name="Kucerova E."/>
            <person name="Clifton S.W."/>
            <person name="Xia X.Q."/>
            <person name="Long F."/>
            <person name="Porwollik S."/>
            <person name="Fulton L."/>
            <person name="Fronick C."/>
            <person name="Minx P."/>
            <person name="Kyung K."/>
            <person name="Warren W."/>
            <person name="Fulton R."/>
            <person name="Feng D."/>
            <person name="Wollam A."/>
            <person name="Shah N."/>
            <person name="Bhonagiri V."/>
            <person name="Nash W.E."/>
            <person name="Hallsworth-Pepin K."/>
            <person name="Wilson R.K."/>
            <person name="McClelland M."/>
            <person name="Forsythe S.J."/>
        </authorList>
    </citation>
    <scope>NUCLEOTIDE SEQUENCE [LARGE SCALE GENOMIC DNA]</scope>
    <source>
        <strain evidence="1 2">ATCC BAA-894</strain>
    </source>
</reference>
<evidence type="ECO:0000313" key="1">
    <source>
        <dbReference type="EMBL" id="ABU75537.1"/>
    </source>
</evidence>
<organism evidence="1 2">
    <name type="scientific">Cronobacter sakazakii (strain ATCC BAA-894)</name>
    <name type="common">Enterobacter sakazakii</name>
    <dbReference type="NCBI Taxonomy" id="290339"/>
    <lineage>
        <taxon>Bacteria</taxon>
        <taxon>Pseudomonadati</taxon>
        <taxon>Pseudomonadota</taxon>
        <taxon>Gammaproteobacteria</taxon>
        <taxon>Enterobacterales</taxon>
        <taxon>Enterobacteriaceae</taxon>
        <taxon>Cronobacter</taxon>
    </lineage>
</organism>
<dbReference type="Proteomes" id="UP000000260">
    <property type="component" value="Chromosome"/>
</dbReference>
<sequence length="42" mass="4800">MVERLYAGKRFAQAFRSQDFLMVVVIHGRTLLLPEPGVLRLA</sequence>
<gene>
    <name evidence="1" type="ordered locus">ESA_00236</name>
</gene>
<accession>A7MM49</accession>
<name>A7MM49_CROS8</name>
<dbReference type="HOGENOM" id="CLU_3250245_0_0_6"/>
<dbReference type="AlphaFoldDB" id="A7MM49"/>
<dbReference type="EMBL" id="CP000783">
    <property type="protein sequence ID" value="ABU75537.1"/>
    <property type="molecule type" value="Genomic_DNA"/>
</dbReference>
<dbReference type="KEGG" id="esa:ESA_00236"/>
<proteinExistence type="predicted"/>
<protein>
    <submittedName>
        <fullName evidence="1">Uncharacterized protein</fullName>
    </submittedName>
</protein>
<keyword evidence="2" id="KW-1185">Reference proteome</keyword>
<evidence type="ECO:0000313" key="2">
    <source>
        <dbReference type="Proteomes" id="UP000000260"/>
    </source>
</evidence>